<feature type="non-terminal residue" evidence="2">
    <location>
        <position position="1"/>
    </location>
</feature>
<reference evidence="2 3" key="1">
    <citation type="submission" date="2020-04" db="EMBL/GenBank/DDBJ databases">
        <title>Molecular characterization of pseudomonads from Agaricus bisporus reveal novel blotch 2 pathogens in Western Europe.</title>
        <authorList>
            <person name="Taparia T."/>
            <person name="Krijger M."/>
            <person name="Haynes E."/>
            <person name="Elpinstone J.G."/>
            <person name="Noble R."/>
            <person name="Van Der Wolf J."/>
        </authorList>
    </citation>
    <scope>NUCLEOTIDE SEQUENCE [LARGE SCALE GENOMIC DNA]</scope>
    <source>
        <strain evidence="2 3">K7002</strain>
    </source>
</reference>
<gene>
    <name evidence="2" type="ORF">HX788_29430</name>
</gene>
<organism evidence="2 3">
    <name type="scientific">Pseudomonas edaphica</name>
    <dbReference type="NCBI Taxonomy" id="2006980"/>
    <lineage>
        <taxon>Bacteria</taxon>
        <taxon>Pseudomonadati</taxon>
        <taxon>Pseudomonadota</taxon>
        <taxon>Gammaproteobacteria</taxon>
        <taxon>Pseudomonadales</taxon>
        <taxon>Pseudomonadaceae</taxon>
        <taxon>Pseudomonas</taxon>
    </lineage>
</organism>
<evidence type="ECO:0000313" key="2">
    <source>
        <dbReference type="EMBL" id="NWE11230.1"/>
    </source>
</evidence>
<sequence length="48" mass="5135">CIPPQSVGKIIPRAGLDSDAARAAMSLHLTNSSERVRHAHEEAEAQRG</sequence>
<dbReference type="Proteomes" id="UP000563268">
    <property type="component" value="Unassembled WGS sequence"/>
</dbReference>
<proteinExistence type="predicted"/>
<accession>A0A7Y8EAV0</accession>
<evidence type="ECO:0000256" key="1">
    <source>
        <dbReference type="SAM" id="MobiDB-lite"/>
    </source>
</evidence>
<feature type="region of interest" description="Disordered" evidence="1">
    <location>
        <begin position="29"/>
        <end position="48"/>
    </location>
</feature>
<comment type="caution">
    <text evidence="2">The sequence shown here is derived from an EMBL/GenBank/DDBJ whole genome shotgun (WGS) entry which is preliminary data.</text>
</comment>
<evidence type="ECO:0008006" key="4">
    <source>
        <dbReference type="Google" id="ProtNLM"/>
    </source>
</evidence>
<dbReference type="AlphaFoldDB" id="A0A7Y8EAV0"/>
<feature type="compositionally biased region" description="Basic and acidic residues" evidence="1">
    <location>
        <begin position="34"/>
        <end position="48"/>
    </location>
</feature>
<dbReference type="EMBL" id="JACARM010000108">
    <property type="protein sequence ID" value="NWE11230.1"/>
    <property type="molecule type" value="Genomic_DNA"/>
</dbReference>
<name>A0A7Y8EAV0_9PSED</name>
<protein>
    <recommendedName>
        <fullName evidence="4">GntR family transcriptional regulator</fullName>
    </recommendedName>
</protein>
<evidence type="ECO:0000313" key="3">
    <source>
        <dbReference type="Proteomes" id="UP000563268"/>
    </source>
</evidence>